<evidence type="ECO:0000256" key="2">
    <source>
        <dbReference type="ARBA" id="ARBA00012829"/>
    </source>
</evidence>
<evidence type="ECO:0000313" key="11">
    <source>
        <dbReference type="RefSeq" id="XP_040969279.1"/>
    </source>
</evidence>
<evidence type="ECO:0000256" key="1">
    <source>
        <dbReference type="ARBA" id="ARBA00008226"/>
    </source>
</evidence>
<evidence type="ECO:0000256" key="8">
    <source>
        <dbReference type="ARBA" id="ARBA00047937"/>
    </source>
</evidence>
<dbReference type="GO" id="GO:0016874">
    <property type="term" value="F:ligase activity"/>
    <property type="evidence" value="ECO:0007669"/>
    <property type="project" value="UniProtKB-KW"/>
</dbReference>
<evidence type="ECO:0000256" key="6">
    <source>
        <dbReference type="ARBA" id="ARBA00022917"/>
    </source>
</evidence>
<dbReference type="GeneID" id="107958504"/>
<dbReference type="PANTHER" id="PTHR30075">
    <property type="entry name" value="GLYCYL-TRNA SYNTHETASE"/>
    <property type="match status" value="1"/>
</dbReference>
<dbReference type="PANTHER" id="PTHR30075:SF2">
    <property type="entry name" value="GLYCINE--TRNA LIGASE, CHLOROPLASTIC_MITOCHONDRIAL 2"/>
    <property type="match status" value="1"/>
</dbReference>
<evidence type="ECO:0000313" key="9">
    <source>
        <dbReference type="Proteomes" id="UP000818029"/>
    </source>
</evidence>
<evidence type="ECO:0000256" key="4">
    <source>
        <dbReference type="ARBA" id="ARBA00022741"/>
    </source>
</evidence>
<dbReference type="Proteomes" id="UP000818029">
    <property type="component" value="Chromosome D12"/>
</dbReference>
<sequence>MAAPFLSTPFQPYVYQISVESLCPKQAENELEVRGPPALKAFDPKENPTKAAEGFCRRYAVPLDSLFRKADVSFRHLKNTF</sequence>
<keyword evidence="7" id="KW-0030">Aminoacyl-tRNA synthetase</keyword>
<evidence type="ECO:0000256" key="3">
    <source>
        <dbReference type="ARBA" id="ARBA00022598"/>
    </source>
</evidence>
<dbReference type="RefSeq" id="XP_040962585.1">
    <property type="nucleotide sequence ID" value="XM_041106651.1"/>
</dbReference>
<evidence type="ECO:0000256" key="5">
    <source>
        <dbReference type="ARBA" id="ARBA00022840"/>
    </source>
</evidence>
<keyword evidence="3 11" id="KW-0436">Ligase</keyword>
<reference evidence="9" key="1">
    <citation type="journal article" date="2020" name="Nat. Genet.">
        <title>Genomic diversifications of five Gossypium allopolyploid species and their impact on cotton improvement.</title>
        <authorList>
            <person name="Chen Z.J."/>
            <person name="Sreedasyam A."/>
            <person name="Ando A."/>
            <person name="Song Q."/>
            <person name="De Santiago L.M."/>
            <person name="Hulse-Kemp A.M."/>
            <person name="Ding M."/>
            <person name="Ye W."/>
            <person name="Kirkbride R.C."/>
            <person name="Jenkins J."/>
            <person name="Plott C."/>
            <person name="Lovell J."/>
            <person name="Lin Y.M."/>
            <person name="Vaughn R."/>
            <person name="Liu B."/>
            <person name="Simpson S."/>
            <person name="Scheffler B.E."/>
            <person name="Wen L."/>
            <person name="Saski C.A."/>
            <person name="Grover C.E."/>
            <person name="Hu G."/>
            <person name="Conover J.L."/>
            <person name="Carlson J.W."/>
            <person name="Shu S."/>
            <person name="Boston L.B."/>
            <person name="Williams M."/>
            <person name="Peterson D.G."/>
            <person name="McGee K."/>
            <person name="Jones D.C."/>
            <person name="Wendel J.F."/>
            <person name="Stelly D.M."/>
            <person name="Grimwood J."/>
            <person name="Schmutz J."/>
        </authorList>
    </citation>
    <scope>NUCLEOTIDE SEQUENCE [LARGE SCALE GENOMIC DNA]</scope>
    <source>
        <strain evidence="9">cv. TM-1</strain>
    </source>
</reference>
<keyword evidence="4" id="KW-0547">Nucleotide-binding</keyword>
<comment type="catalytic activity">
    <reaction evidence="8">
        <text>tRNA(Gly) + glycine + ATP = glycyl-tRNA(Gly) + AMP + diphosphate</text>
        <dbReference type="Rhea" id="RHEA:16013"/>
        <dbReference type="Rhea" id="RHEA-COMP:9664"/>
        <dbReference type="Rhea" id="RHEA-COMP:9683"/>
        <dbReference type="ChEBI" id="CHEBI:30616"/>
        <dbReference type="ChEBI" id="CHEBI:33019"/>
        <dbReference type="ChEBI" id="CHEBI:57305"/>
        <dbReference type="ChEBI" id="CHEBI:78442"/>
        <dbReference type="ChEBI" id="CHEBI:78522"/>
        <dbReference type="ChEBI" id="CHEBI:456215"/>
        <dbReference type="EC" id="6.1.1.14"/>
    </reaction>
</comment>
<protein>
    <recommendedName>
        <fullName evidence="2">glycine--tRNA ligase</fullName>
        <ecNumber evidence="2">6.1.1.14</ecNumber>
    </recommendedName>
</protein>
<reference evidence="10 11" key="2">
    <citation type="submission" date="2025-05" db="UniProtKB">
        <authorList>
            <consortium name="RefSeq"/>
        </authorList>
    </citation>
    <scope>IDENTIFICATION</scope>
</reference>
<evidence type="ECO:0000256" key="7">
    <source>
        <dbReference type="ARBA" id="ARBA00023146"/>
    </source>
</evidence>
<accession>A0ABM3BQD2</accession>
<dbReference type="Pfam" id="PF02092">
    <property type="entry name" value="tRNA_synt_2f"/>
    <property type="match status" value="1"/>
</dbReference>
<dbReference type="Proteomes" id="UP000818029">
    <property type="component" value="Chromosome A05"/>
</dbReference>
<dbReference type="RefSeq" id="XP_040969279.1">
    <property type="nucleotide sequence ID" value="XM_041113345.1"/>
</dbReference>
<evidence type="ECO:0000313" key="10">
    <source>
        <dbReference type="RefSeq" id="XP_040962585.1"/>
    </source>
</evidence>
<keyword evidence="6" id="KW-0648">Protein biosynthesis</keyword>
<keyword evidence="9" id="KW-1185">Reference proteome</keyword>
<proteinExistence type="inferred from homology"/>
<gene>
    <name evidence="11" type="primary">LOC107958504</name>
    <name evidence="10" type="synonym">LOC121224102</name>
</gene>
<dbReference type="InterPro" id="IPR006194">
    <property type="entry name" value="Gly-tRNA-synth_heterodimer"/>
</dbReference>
<dbReference type="EC" id="6.1.1.14" evidence="2"/>
<name>A0ABM3BQD2_GOSHI</name>
<comment type="similarity">
    <text evidence="1">Belongs to the class-II aminoacyl-tRNA synthetase family.</text>
</comment>
<organism evidence="9 11">
    <name type="scientific">Gossypium hirsutum</name>
    <name type="common">Upland cotton</name>
    <name type="synonym">Gossypium mexicanum</name>
    <dbReference type="NCBI Taxonomy" id="3635"/>
    <lineage>
        <taxon>Eukaryota</taxon>
        <taxon>Viridiplantae</taxon>
        <taxon>Streptophyta</taxon>
        <taxon>Embryophyta</taxon>
        <taxon>Tracheophyta</taxon>
        <taxon>Spermatophyta</taxon>
        <taxon>Magnoliopsida</taxon>
        <taxon>eudicotyledons</taxon>
        <taxon>Gunneridae</taxon>
        <taxon>Pentapetalae</taxon>
        <taxon>rosids</taxon>
        <taxon>malvids</taxon>
        <taxon>Malvales</taxon>
        <taxon>Malvaceae</taxon>
        <taxon>Malvoideae</taxon>
        <taxon>Gossypium</taxon>
    </lineage>
</organism>
<keyword evidence="5" id="KW-0067">ATP-binding</keyword>
<dbReference type="InterPro" id="IPR015944">
    <property type="entry name" value="Gly-tRNA-synth_bsu"/>
</dbReference>